<dbReference type="PANTHER" id="PTHR31247">
    <property type="entry name" value="TRANSMEMBRANE PROTEIN 198 FAMILY MEMBER"/>
    <property type="match status" value="1"/>
</dbReference>
<evidence type="ECO:0000313" key="10">
    <source>
        <dbReference type="Proteomes" id="UP000001593"/>
    </source>
</evidence>
<proteinExistence type="inferred from homology"/>
<comment type="similarity">
    <text evidence="2">Belongs to the TMEM198 family.</text>
</comment>
<dbReference type="STRING" id="45351.A8DWB7"/>
<reference evidence="9 10" key="1">
    <citation type="journal article" date="2007" name="Science">
        <title>Sea anemone genome reveals ancestral eumetazoan gene repertoire and genomic organization.</title>
        <authorList>
            <person name="Putnam N.H."/>
            <person name="Srivastava M."/>
            <person name="Hellsten U."/>
            <person name="Dirks B."/>
            <person name="Chapman J."/>
            <person name="Salamov A."/>
            <person name="Terry A."/>
            <person name="Shapiro H."/>
            <person name="Lindquist E."/>
            <person name="Kapitonov V.V."/>
            <person name="Jurka J."/>
            <person name="Genikhovich G."/>
            <person name="Grigoriev I.V."/>
            <person name="Lucas S.M."/>
            <person name="Steele R.E."/>
            <person name="Finnerty J.R."/>
            <person name="Technau U."/>
            <person name="Martindale M.Q."/>
            <person name="Rokhsar D.S."/>
        </authorList>
    </citation>
    <scope>NUCLEOTIDE SEQUENCE [LARGE SCALE GENOMIC DNA]</scope>
    <source>
        <strain evidence="10">CH2 X CH6</strain>
    </source>
</reference>
<feature type="domain" description="TM7S3/TM198-like" evidence="8">
    <location>
        <begin position="2"/>
        <end position="64"/>
    </location>
</feature>
<dbReference type="AlphaFoldDB" id="A8DWB7"/>
<dbReference type="KEGG" id="nve:5495744"/>
<keyword evidence="3 7" id="KW-0812">Transmembrane</keyword>
<dbReference type="PhylomeDB" id="A8DWB7"/>
<protein>
    <recommendedName>
        <fullName evidence="6">Transmembrane protein 198</fullName>
    </recommendedName>
</protein>
<evidence type="ECO:0000256" key="2">
    <source>
        <dbReference type="ARBA" id="ARBA00006244"/>
    </source>
</evidence>
<sequence length="104" mass="11820">MATSMVGGVLLCGGIDYFMEGYLLLEYTWHRIVAGHQLIDHCWITWVILGIWPLFFVAGIIVQFAKTGRRYNHRAGKNSVSLQGEDKAMKRYRSLQMNGDVVAK</sequence>
<feature type="non-terminal residue" evidence="9">
    <location>
        <position position="104"/>
    </location>
</feature>
<keyword evidence="5 7" id="KW-0472">Membrane</keyword>
<evidence type="ECO:0000256" key="5">
    <source>
        <dbReference type="ARBA" id="ARBA00023136"/>
    </source>
</evidence>
<organism evidence="9 10">
    <name type="scientific">Nematostella vectensis</name>
    <name type="common">Starlet sea anemone</name>
    <dbReference type="NCBI Taxonomy" id="45351"/>
    <lineage>
        <taxon>Eukaryota</taxon>
        <taxon>Metazoa</taxon>
        <taxon>Cnidaria</taxon>
        <taxon>Anthozoa</taxon>
        <taxon>Hexacorallia</taxon>
        <taxon>Actiniaria</taxon>
        <taxon>Edwardsiidae</taxon>
        <taxon>Nematostella</taxon>
    </lineage>
</organism>
<dbReference type="Pfam" id="PF13886">
    <property type="entry name" value="TM7S3_TM198"/>
    <property type="match status" value="1"/>
</dbReference>
<name>A8DWB7_NEMVE</name>
<accession>A8DWB7</accession>
<comment type="subcellular location">
    <subcellularLocation>
        <location evidence="1">Membrane</location>
        <topology evidence="1">Multi-pass membrane protein</topology>
    </subcellularLocation>
</comment>
<evidence type="ECO:0000313" key="9">
    <source>
        <dbReference type="EMBL" id="EDO25492.1"/>
    </source>
</evidence>
<keyword evidence="10" id="KW-1185">Reference proteome</keyword>
<dbReference type="InParanoid" id="A8DWB7"/>
<evidence type="ECO:0000256" key="6">
    <source>
        <dbReference type="ARBA" id="ARBA00049737"/>
    </source>
</evidence>
<evidence type="ECO:0000256" key="3">
    <source>
        <dbReference type="ARBA" id="ARBA00022692"/>
    </source>
</evidence>
<dbReference type="InterPro" id="IPR025256">
    <property type="entry name" value="TM7S3/TM198-like_dom"/>
</dbReference>
<evidence type="ECO:0000256" key="7">
    <source>
        <dbReference type="SAM" id="Phobius"/>
    </source>
</evidence>
<gene>
    <name evidence="9" type="ORF">NEMVEDRAFT_v1g225955</name>
</gene>
<feature type="transmembrane region" description="Helical" evidence="7">
    <location>
        <begin position="43"/>
        <end position="65"/>
    </location>
</feature>
<dbReference type="InterPro" id="IPR040236">
    <property type="entry name" value="TMEM198"/>
</dbReference>
<dbReference type="GO" id="GO:0016020">
    <property type="term" value="C:membrane"/>
    <property type="evidence" value="ECO:0007669"/>
    <property type="project" value="UniProtKB-SubCell"/>
</dbReference>
<evidence type="ECO:0000256" key="4">
    <source>
        <dbReference type="ARBA" id="ARBA00022989"/>
    </source>
</evidence>
<dbReference type="PANTHER" id="PTHR31247:SF5">
    <property type="entry name" value="DUF4203 DOMAIN-CONTAINING PROTEIN"/>
    <property type="match status" value="1"/>
</dbReference>
<dbReference type="Proteomes" id="UP000001593">
    <property type="component" value="Unassembled WGS sequence"/>
</dbReference>
<dbReference type="EMBL" id="DS479414">
    <property type="protein sequence ID" value="EDO25492.1"/>
    <property type="molecule type" value="Genomic_DNA"/>
</dbReference>
<evidence type="ECO:0000256" key="1">
    <source>
        <dbReference type="ARBA" id="ARBA00004141"/>
    </source>
</evidence>
<keyword evidence="4 7" id="KW-1133">Transmembrane helix</keyword>
<dbReference type="HOGENOM" id="CLU_2256810_0_0_1"/>
<evidence type="ECO:0000259" key="8">
    <source>
        <dbReference type="Pfam" id="PF13886"/>
    </source>
</evidence>